<feature type="compositionally biased region" description="Pro residues" evidence="10">
    <location>
        <begin position="86"/>
        <end position="97"/>
    </location>
</feature>
<dbReference type="FunFam" id="1.10.287.1490:FF:000001">
    <property type="entry name" value="Putative phosphatidylinositol 3-kinase regulatory subunit alpha"/>
    <property type="match status" value="1"/>
</dbReference>
<feature type="compositionally biased region" description="Gly residues" evidence="10">
    <location>
        <begin position="195"/>
        <end position="207"/>
    </location>
</feature>
<dbReference type="CDD" id="cd09942">
    <property type="entry name" value="SH2_nSH2_p85_like"/>
    <property type="match status" value="1"/>
</dbReference>
<dbReference type="PROSITE" id="PS50001">
    <property type="entry name" value="SH2"/>
    <property type="match status" value="2"/>
</dbReference>
<feature type="region of interest" description="Disordered" evidence="10">
    <location>
        <begin position="186"/>
        <end position="236"/>
    </location>
</feature>
<gene>
    <name evidence="13" type="primary">Mast3</name>
    <name evidence="13" type="ORF">FOF47_R01066</name>
</gene>
<dbReference type="SUPFAM" id="SSF50044">
    <property type="entry name" value="SH3-domain"/>
    <property type="match status" value="1"/>
</dbReference>
<dbReference type="Gene3D" id="1.10.287.1490">
    <property type="match status" value="1"/>
</dbReference>
<feature type="region of interest" description="Disordered" evidence="10">
    <location>
        <begin position="320"/>
        <end position="340"/>
    </location>
</feature>
<evidence type="ECO:0000256" key="7">
    <source>
        <dbReference type="PROSITE-ProRule" id="PRU00191"/>
    </source>
</evidence>
<dbReference type="Proteomes" id="UP000475037">
    <property type="component" value="Unassembled WGS sequence"/>
</dbReference>
<feature type="coiled-coil region" evidence="9">
    <location>
        <begin position="463"/>
        <end position="490"/>
    </location>
</feature>
<dbReference type="SMART" id="SM00326">
    <property type="entry name" value="SH3"/>
    <property type="match status" value="1"/>
</dbReference>
<dbReference type="InterPro" id="IPR035020">
    <property type="entry name" value="PI3kinase_P85_cSH2"/>
</dbReference>
<feature type="domain" description="SH2" evidence="11">
    <location>
        <begin position="347"/>
        <end position="442"/>
    </location>
</feature>
<evidence type="ECO:0000256" key="1">
    <source>
        <dbReference type="ARBA" id="ARBA00009442"/>
    </source>
</evidence>
<dbReference type="PROSITE" id="PS50002">
    <property type="entry name" value="SH3"/>
    <property type="match status" value="1"/>
</dbReference>
<evidence type="ECO:0000256" key="5">
    <source>
        <dbReference type="ARBA" id="ARBA00022999"/>
    </source>
</evidence>
<dbReference type="InterPro" id="IPR035022">
    <property type="entry name" value="PI3kinase_P85_nSH2"/>
</dbReference>
<evidence type="ECO:0000259" key="12">
    <source>
        <dbReference type="PROSITE" id="PS50002"/>
    </source>
</evidence>
<keyword evidence="14" id="KW-1185">Reference proteome</keyword>
<dbReference type="FunFam" id="3.30.505.10:FF:000014">
    <property type="entry name" value="Phosphatidylinositol 3-kinase regulatory subunit alpha"/>
    <property type="match status" value="1"/>
</dbReference>
<dbReference type="Pfam" id="PF00017">
    <property type="entry name" value="SH2"/>
    <property type="match status" value="2"/>
</dbReference>
<dbReference type="FunFam" id="3.30.505.10:FF:000006">
    <property type="entry name" value="Phosphatidylinositol 3-kinase regulatory subunit alpha"/>
    <property type="match status" value="1"/>
</dbReference>
<dbReference type="FunFam" id="2.30.30.40:FF:000075">
    <property type="entry name" value="phosphatidylinositol 3-kinase regulatory subunit alpha"/>
    <property type="match status" value="1"/>
</dbReference>
<dbReference type="GO" id="GO:0046854">
    <property type="term" value="P:phosphatidylinositol phosphate biosynthetic process"/>
    <property type="evidence" value="ECO:0007669"/>
    <property type="project" value="TreeGrafter"/>
</dbReference>
<feature type="domain" description="SH2" evidence="11">
    <location>
        <begin position="639"/>
        <end position="733"/>
    </location>
</feature>
<dbReference type="SUPFAM" id="SSF48350">
    <property type="entry name" value="GTPase activation domain, GAP"/>
    <property type="match status" value="1"/>
</dbReference>
<feature type="domain" description="SH3" evidence="12">
    <location>
        <begin position="3"/>
        <end position="79"/>
    </location>
</feature>
<dbReference type="SMART" id="SM00324">
    <property type="entry name" value="RhoGAP"/>
    <property type="match status" value="1"/>
</dbReference>
<dbReference type="InterPro" id="IPR036860">
    <property type="entry name" value="SH2_dom_sf"/>
</dbReference>
<dbReference type="CDD" id="cd12926">
    <property type="entry name" value="iSH2_PIK3R2"/>
    <property type="match status" value="1"/>
</dbReference>
<dbReference type="InterPro" id="IPR001452">
    <property type="entry name" value="SH3_domain"/>
</dbReference>
<keyword evidence="3" id="KW-0597">Phosphoprotein</keyword>
<evidence type="ECO:0000256" key="10">
    <source>
        <dbReference type="SAM" id="MobiDB-lite"/>
    </source>
</evidence>
<proteinExistence type="inferred from homology"/>
<dbReference type="GO" id="GO:0005942">
    <property type="term" value="C:phosphatidylinositol 3-kinase complex"/>
    <property type="evidence" value="ECO:0007669"/>
    <property type="project" value="TreeGrafter"/>
</dbReference>
<accession>A0A6G1AJ07</accession>
<dbReference type="EMBL" id="VOAJ01005271">
    <property type="protein sequence ID" value="KAF0875113.1"/>
    <property type="molecule type" value="Genomic_DNA"/>
</dbReference>
<organism evidence="13 14">
    <name type="scientific">Crocuta crocuta</name>
    <name type="common">Spotted hyena</name>
    <dbReference type="NCBI Taxonomy" id="9678"/>
    <lineage>
        <taxon>Eukaryota</taxon>
        <taxon>Metazoa</taxon>
        <taxon>Chordata</taxon>
        <taxon>Craniata</taxon>
        <taxon>Vertebrata</taxon>
        <taxon>Euteleostomi</taxon>
        <taxon>Mammalia</taxon>
        <taxon>Eutheria</taxon>
        <taxon>Laurasiatheria</taxon>
        <taxon>Carnivora</taxon>
        <taxon>Feliformia</taxon>
        <taxon>Hyaenidae</taxon>
        <taxon>Crocuta</taxon>
    </lineage>
</organism>
<dbReference type="SUPFAM" id="SSF55550">
    <property type="entry name" value="SH2 domain"/>
    <property type="match status" value="2"/>
</dbReference>
<keyword evidence="6" id="KW-0346">Stress response</keyword>
<keyword evidence="2 8" id="KW-0728">SH3 domain</keyword>
<dbReference type="Pfam" id="PF16454">
    <property type="entry name" value="PI3K_P85_iSH2"/>
    <property type="match status" value="1"/>
</dbReference>
<dbReference type="InterPro" id="IPR008936">
    <property type="entry name" value="Rho_GTPase_activation_prot"/>
</dbReference>
<keyword evidence="4" id="KW-0677">Repeat</keyword>
<dbReference type="InterPro" id="IPR035586">
    <property type="entry name" value="PI3K_p85beta_SH3"/>
</dbReference>
<feature type="region of interest" description="Disordered" evidence="10">
    <location>
        <begin position="81"/>
        <end position="116"/>
    </location>
</feature>
<dbReference type="PANTHER" id="PTHR10155:SF1">
    <property type="entry name" value="PHOSPHATIDYLINOSITOL 3-KINASE REGULATORY SUBUNIT BETA"/>
    <property type="match status" value="1"/>
</dbReference>
<keyword evidence="13" id="KW-0418">Kinase</keyword>
<dbReference type="InterPro" id="IPR032498">
    <property type="entry name" value="PI3K_P85_iSH2"/>
</dbReference>
<evidence type="ECO:0000259" key="11">
    <source>
        <dbReference type="PROSITE" id="PS50001"/>
    </source>
</evidence>
<evidence type="ECO:0000256" key="2">
    <source>
        <dbReference type="ARBA" id="ARBA00022443"/>
    </source>
</evidence>
<dbReference type="InterPro" id="IPR000198">
    <property type="entry name" value="RhoGAP_dom"/>
</dbReference>
<dbReference type="GO" id="GO:0046935">
    <property type="term" value="F:1-phosphatidylinositol-3-kinase regulator activity"/>
    <property type="evidence" value="ECO:0007669"/>
    <property type="project" value="TreeGrafter"/>
</dbReference>
<evidence type="ECO:0000256" key="6">
    <source>
        <dbReference type="ARBA" id="ARBA00023016"/>
    </source>
</evidence>
<keyword evidence="13" id="KW-0808">Transferase</keyword>
<dbReference type="InterPro" id="IPR036028">
    <property type="entry name" value="SH3-like_dom_sf"/>
</dbReference>
<dbReference type="InterPro" id="IPR000980">
    <property type="entry name" value="SH2"/>
</dbReference>
<keyword evidence="9" id="KW-0175">Coiled coil</keyword>
<dbReference type="Gene3D" id="2.30.30.40">
    <property type="entry name" value="SH3 Domains"/>
    <property type="match status" value="1"/>
</dbReference>
<comment type="caution">
    <text evidence="13">The sequence shown here is derived from an EMBL/GenBank/DDBJ whole genome shotgun (WGS) entry which is preliminary data.</text>
</comment>
<feature type="non-terminal residue" evidence="13">
    <location>
        <position position="1"/>
    </location>
</feature>
<evidence type="ECO:0000313" key="13">
    <source>
        <dbReference type="EMBL" id="KAF0875113.1"/>
    </source>
</evidence>
<dbReference type="CDD" id="cd11909">
    <property type="entry name" value="SH3_PI3K_p85beta"/>
    <property type="match status" value="1"/>
</dbReference>
<dbReference type="Gene3D" id="3.30.505.10">
    <property type="entry name" value="SH2 domain"/>
    <property type="match status" value="2"/>
</dbReference>
<dbReference type="PANTHER" id="PTHR10155">
    <property type="entry name" value="PHOSPHATIDYLINOSITOL 3-KINASE REGULATORY SUBUNIT"/>
    <property type="match status" value="1"/>
</dbReference>
<evidence type="ECO:0000256" key="8">
    <source>
        <dbReference type="PROSITE-ProRule" id="PRU00192"/>
    </source>
</evidence>
<protein>
    <submittedName>
        <fullName evidence="13">MAST3 kinase</fullName>
    </submittedName>
</protein>
<dbReference type="CDD" id="cd09930">
    <property type="entry name" value="SH2_cSH2_p85_like"/>
    <property type="match status" value="1"/>
</dbReference>
<dbReference type="Gene3D" id="1.10.555.10">
    <property type="entry name" value="Rho GTPase activation protein"/>
    <property type="match status" value="1"/>
</dbReference>
<dbReference type="AlphaFoldDB" id="A0A6G1AJ07"/>
<dbReference type="GO" id="GO:0016301">
    <property type="term" value="F:kinase activity"/>
    <property type="evidence" value="ECO:0007669"/>
    <property type="project" value="UniProtKB-KW"/>
</dbReference>
<keyword evidence="5 7" id="KW-0727">SH2 domain</keyword>
<dbReference type="GO" id="GO:0008286">
    <property type="term" value="P:insulin receptor signaling pathway"/>
    <property type="evidence" value="ECO:0007669"/>
    <property type="project" value="TreeGrafter"/>
</dbReference>
<evidence type="ECO:0000256" key="9">
    <source>
        <dbReference type="SAM" id="Coils"/>
    </source>
</evidence>
<reference evidence="13 14" key="1">
    <citation type="submission" date="2019-11" db="EMBL/GenBank/DDBJ databases">
        <authorList>
            <person name="Yang C."/>
            <person name="Li F."/>
        </authorList>
    </citation>
    <scope>NUCLEOTIDE SEQUENCE [LARGE SCALE GENOMIC DNA]</scope>
    <source>
        <strain evidence="13">KB4526</strain>
        <tissue evidence="13">Muscle</tissue>
    </source>
</reference>
<dbReference type="PRINTS" id="PR00678">
    <property type="entry name" value="PI3KINASEP85"/>
</dbReference>
<dbReference type="PRINTS" id="PR00401">
    <property type="entry name" value="SH2DOMAIN"/>
</dbReference>
<evidence type="ECO:0000256" key="4">
    <source>
        <dbReference type="ARBA" id="ARBA00022737"/>
    </source>
</evidence>
<evidence type="ECO:0000256" key="3">
    <source>
        <dbReference type="ARBA" id="ARBA00022553"/>
    </source>
</evidence>
<comment type="similarity">
    <text evidence="1">Belongs to the PI3K p85 subunit family.</text>
</comment>
<sequence>AGAEGFQYRALYPFRRERPEDLELLPGDVLVVSRAALQVLGVAEGSERCPQTVGWMPGLNERTRQRGDFPGTYVEFLGPVALARPGPRPRGPRPLPARPRDGPPEPGLTLPDLPEQFSPPDVAPPLLVKLIEAIERTGEPLPGCNPCMLLAYLCDVEQWDAAALTDGVKSFLLALPAPLVTPEAAAEARRALRGEPGGEPGWEGGPGRTVAGPGSPSPGRLSAEATGPVGPALEPPTLPLHRALTLRFLLQHLGRVARRAPAQGPAVRALGATFGPLLLRTPPPSPPPGGAPDGSAVIGASHSIQWMLSVPFLSCPPALPPKPPKAKPAPASLANGGSPPSLQDAEWYWGDISREEVNEKLRDTPDGTFLVRDASSKIQGEYTLTLRKGGNNKLIKVFHRDGHYGFSEPLTFCSVVDLITHYRHESLAQYNAKLDTRLLYPVSKYQQDQIVKEDSVEAVGAQLKVYHQQYQDKSREYDQLYEEYTRTSQELQMKRTAIEAFNETIKIFEEQGQTQEKCSKEYLERFRREGNEKEMQRILLNSERLKSRIAEIHESRTKLEHELRAQASDNREIDKRMNSLKPDLLQLRKIRDQYLVWLTQKGARQKKINEWLGIKNETEDQYALMEDEDDLPHHEERTWYVGKINRTQAEEMLSGKRDGTFLIRESSQRGCYACSVVVDGDTKHCVIYRTATGFGFAEPYNLYGSLKELVLHYQHASLVQHNDALTVTLAHPVCPPGPG</sequence>
<dbReference type="SMART" id="SM00252">
    <property type="entry name" value="SH2"/>
    <property type="match status" value="2"/>
</dbReference>
<name>A0A6G1AJ07_CROCR</name>
<feature type="non-terminal residue" evidence="13">
    <location>
        <position position="739"/>
    </location>
</feature>
<evidence type="ECO:0000313" key="14">
    <source>
        <dbReference type="Proteomes" id="UP000475037"/>
    </source>
</evidence>